<feature type="compositionally biased region" description="Polar residues" evidence="1">
    <location>
        <begin position="1"/>
        <end position="11"/>
    </location>
</feature>
<dbReference type="Proteomes" id="UP000887458">
    <property type="component" value="Unassembled WGS sequence"/>
</dbReference>
<feature type="region of interest" description="Disordered" evidence="1">
    <location>
        <begin position="84"/>
        <end position="125"/>
    </location>
</feature>
<accession>A0ABQ8J5C0</accession>
<dbReference type="EMBL" id="NJHN03000074">
    <property type="protein sequence ID" value="KAH9417687.1"/>
    <property type="molecule type" value="Genomic_DNA"/>
</dbReference>
<evidence type="ECO:0000313" key="3">
    <source>
        <dbReference type="Proteomes" id="UP000887458"/>
    </source>
</evidence>
<proteinExistence type="predicted"/>
<feature type="region of interest" description="Disordered" evidence="1">
    <location>
        <begin position="1"/>
        <end position="23"/>
    </location>
</feature>
<gene>
    <name evidence="2" type="ORF">DERP_011398</name>
</gene>
<sequence>MNSKNNQNSDNKAAKCPLMTFDDSDDESEVNNIDYINQSIIQEFDPLTHDDNEIPWEYHWHDFITFTRQYGFIEFFSGIDNDESDTDDDNELVLAPARPSTPIESGDSDSDSDDVTIETDSTYSEDDNEYEIEYHLPMWTPVHPGKIILNHQDNNDELMQNYCRFILMLYHGYKITTARQLCNNENCYEIFNV</sequence>
<feature type="compositionally biased region" description="Acidic residues" evidence="1">
    <location>
        <begin position="106"/>
        <end position="125"/>
    </location>
</feature>
<organism evidence="2 3">
    <name type="scientific">Dermatophagoides pteronyssinus</name>
    <name type="common">European house dust mite</name>
    <dbReference type="NCBI Taxonomy" id="6956"/>
    <lineage>
        <taxon>Eukaryota</taxon>
        <taxon>Metazoa</taxon>
        <taxon>Ecdysozoa</taxon>
        <taxon>Arthropoda</taxon>
        <taxon>Chelicerata</taxon>
        <taxon>Arachnida</taxon>
        <taxon>Acari</taxon>
        <taxon>Acariformes</taxon>
        <taxon>Sarcoptiformes</taxon>
        <taxon>Astigmata</taxon>
        <taxon>Psoroptidia</taxon>
        <taxon>Analgoidea</taxon>
        <taxon>Pyroglyphidae</taxon>
        <taxon>Dermatophagoidinae</taxon>
        <taxon>Dermatophagoides</taxon>
    </lineage>
</organism>
<comment type="caution">
    <text evidence="2">The sequence shown here is derived from an EMBL/GenBank/DDBJ whole genome shotgun (WGS) entry which is preliminary data.</text>
</comment>
<evidence type="ECO:0000313" key="2">
    <source>
        <dbReference type="EMBL" id="KAH9417687.1"/>
    </source>
</evidence>
<protein>
    <submittedName>
        <fullName evidence="2">Uncharacterized protein</fullName>
    </submittedName>
</protein>
<evidence type="ECO:0000256" key="1">
    <source>
        <dbReference type="SAM" id="MobiDB-lite"/>
    </source>
</evidence>
<reference evidence="2 3" key="2">
    <citation type="journal article" date="2022" name="Mol. Biol. Evol.">
        <title>Comparative Genomics Reveals Insights into the Divergent Evolution of Astigmatic Mites and Household Pest Adaptations.</title>
        <authorList>
            <person name="Xiong Q."/>
            <person name="Wan A.T."/>
            <person name="Liu X."/>
            <person name="Fung C.S."/>
            <person name="Xiao X."/>
            <person name="Malainual N."/>
            <person name="Hou J."/>
            <person name="Wang L."/>
            <person name="Wang M."/>
            <person name="Yang K.Y."/>
            <person name="Cui Y."/>
            <person name="Leung E.L."/>
            <person name="Nong W."/>
            <person name="Shin S.K."/>
            <person name="Au S.W."/>
            <person name="Jeong K.Y."/>
            <person name="Chew F.T."/>
            <person name="Hui J.H."/>
            <person name="Leung T.F."/>
            <person name="Tungtrongchitr A."/>
            <person name="Zhong N."/>
            <person name="Liu Z."/>
            <person name="Tsui S.K."/>
        </authorList>
    </citation>
    <scope>NUCLEOTIDE SEQUENCE [LARGE SCALE GENOMIC DNA]</scope>
    <source>
        <strain evidence="2">Derp</strain>
    </source>
</reference>
<keyword evidence="3" id="KW-1185">Reference proteome</keyword>
<name>A0ABQ8J5C0_DERPT</name>
<reference evidence="2 3" key="1">
    <citation type="journal article" date="2018" name="J. Allergy Clin. Immunol.">
        <title>High-quality assembly of Dermatophagoides pteronyssinus genome and transcriptome reveals a wide range of novel allergens.</title>
        <authorList>
            <person name="Liu X.Y."/>
            <person name="Yang K.Y."/>
            <person name="Wang M.Q."/>
            <person name="Kwok J.S."/>
            <person name="Zeng X."/>
            <person name="Yang Z."/>
            <person name="Xiao X.J."/>
            <person name="Lau C.P."/>
            <person name="Li Y."/>
            <person name="Huang Z.M."/>
            <person name="Ba J.G."/>
            <person name="Yim A.K."/>
            <person name="Ouyang C.Y."/>
            <person name="Ngai S.M."/>
            <person name="Chan T.F."/>
            <person name="Leung E.L."/>
            <person name="Liu L."/>
            <person name="Liu Z.G."/>
            <person name="Tsui S.K."/>
        </authorList>
    </citation>
    <scope>NUCLEOTIDE SEQUENCE [LARGE SCALE GENOMIC DNA]</scope>
    <source>
        <strain evidence="2">Derp</strain>
    </source>
</reference>